<dbReference type="InterPro" id="IPR013434">
    <property type="entry name" value="CHP02611"/>
</dbReference>
<dbReference type="InterPro" id="IPR019099">
    <property type="entry name" value="Uncharacterised_PGPGW_TM"/>
</dbReference>
<accession>A0A0L6CH91</accession>
<reference evidence="3" key="1">
    <citation type="submission" date="2015-03" db="EMBL/GenBank/DDBJ databases">
        <title>Luteipulveratus halotolerans sp. nov., a novel actinobacterium (Dermacoccaceae) from Sarawak, Malaysia.</title>
        <authorList>
            <person name="Juboi H."/>
            <person name="Basik A."/>
            <person name="Shamsul S.S."/>
            <person name="Arnold P."/>
            <person name="Schmitt E.K."/>
            <person name="Sanglier J.-J."/>
            <person name="Yeo T."/>
        </authorList>
    </citation>
    <scope>NUCLEOTIDE SEQUENCE [LARGE SCALE GENOMIC DNA]</scope>
    <source>
        <strain evidence="3">C296001</strain>
    </source>
</reference>
<dbReference type="Pfam" id="PF09656">
    <property type="entry name" value="PGPGW"/>
    <property type="match status" value="1"/>
</dbReference>
<keyword evidence="1" id="KW-0812">Transmembrane</keyword>
<evidence type="ECO:0000256" key="1">
    <source>
        <dbReference type="SAM" id="Phobius"/>
    </source>
</evidence>
<dbReference type="OrthoDB" id="3295542at2"/>
<evidence type="ECO:0008006" key="4">
    <source>
        <dbReference type="Google" id="ProtNLM"/>
    </source>
</evidence>
<feature type="transmembrane region" description="Helical" evidence="1">
    <location>
        <begin position="62"/>
        <end position="82"/>
    </location>
</feature>
<dbReference type="RefSeq" id="WP_050669507.1">
    <property type="nucleotide sequence ID" value="NZ_LAIR01000002.1"/>
</dbReference>
<dbReference type="PATRIC" id="fig|1631356.3.peg.1653"/>
<feature type="transmembrane region" description="Helical" evidence="1">
    <location>
        <begin position="35"/>
        <end position="56"/>
    </location>
</feature>
<proteinExistence type="predicted"/>
<evidence type="ECO:0000313" key="3">
    <source>
        <dbReference type="Proteomes" id="UP000037397"/>
    </source>
</evidence>
<dbReference type="EMBL" id="LAIR01000002">
    <property type="protein sequence ID" value="KNX37177.1"/>
    <property type="molecule type" value="Genomic_DNA"/>
</dbReference>
<dbReference type="NCBIfam" id="TIGR02611">
    <property type="entry name" value="TIGR02611 family protein"/>
    <property type="match status" value="1"/>
</dbReference>
<keyword evidence="1" id="KW-1133">Transmembrane helix</keyword>
<dbReference type="Proteomes" id="UP000037397">
    <property type="component" value="Unassembled WGS sequence"/>
</dbReference>
<organism evidence="2 3">
    <name type="scientific">Luteipulveratus halotolerans</name>
    <dbReference type="NCBI Taxonomy" id="1631356"/>
    <lineage>
        <taxon>Bacteria</taxon>
        <taxon>Bacillati</taxon>
        <taxon>Actinomycetota</taxon>
        <taxon>Actinomycetes</taxon>
        <taxon>Micrococcales</taxon>
        <taxon>Dermacoccaceae</taxon>
        <taxon>Luteipulveratus</taxon>
    </lineage>
</organism>
<protein>
    <recommendedName>
        <fullName evidence="4">TIGR02611 family protein</fullName>
    </recommendedName>
</protein>
<keyword evidence="1" id="KW-0472">Membrane</keyword>
<name>A0A0L6CH91_9MICO</name>
<feature type="transmembrane region" description="Helical" evidence="1">
    <location>
        <begin position="103"/>
        <end position="125"/>
    </location>
</feature>
<dbReference type="STRING" id="1631356.VV01_08515"/>
<keyword evidence="3" id="KW-1185">Reference proteome</keyword>
<gene>
    <name evidence="2" type="ORF">VV01_08515</name>
</gene>
<sequence>MTDEKTYKEPDALISAEEDRFAWRRKIKSNPTTRVAYRVAVALVGLAIVAVGVAAIPLPGPGWLIVFLGLGVWASEFDWAARLLDWVKGKVTAWTRWLGRQSWWVKAVVTLLTIALVLAIFYALFAVSGVPGLLPDAVEDELHQMPGLG</sequence>
<dbReference type="AlphaFoldDB" id="A0A0L6CH91"/>
<evidence type="ECO:0000313" key="2">
    <source>
        <dbReference type="EMBL" id="KNX37177.1"/>
    </source>
</evidence>
<comment type="caution">
    <text evidence="2">The sequence shown here is derived from an EMBL/GenBank/DDBJ whole genome shotgun (WGS) entry which is preliminary data.</text>
</comment>